<gene>
    <name evidence="3" type="ORF">GCM10009838_73530</name>
</gene>
<evidence type="ECO:0000313" key="3">
    <source>
        <dbReference type="EMBL" id="GAA1997566.1"/>
    </source>
</evidence>
<dbReference type="EMBL" id="BAAAQM010000060">
    <property type="protein sequence ID" value="GAA1997566.1"/>
    <property type="molecule type" value="Genomic_DNA"/>
</dbReference>
<keyword evidence="2" id="KW-1133">Transmembrane helix</keyword>
<feature type="compositionally biased region" description="Pro residues" evidence="1">
    <location>
        <begin position="100"/>
        <end position="109"/>
    </location>
</feature>
<evidence type="ECO:0000256" key="1">
    <source>
        <dbReference type="SAM" id="MobiDB-lite"/>
    </source>
</evidence>
<feature type="region of interest" description="Disordered" evidence="1">
    <location>
        <begin position="1"/>
        <end position="72"/>
    </location>
</feature>
<evidence type="ECO:0000313" key="4">
    <source>
        <dbReference type="Proteomes" id="UP001499854"/>
    </source>
</evidence>
<feature type="transmembrane region" description="Helical" evidence="2">
    <location>
        <begin position="130"/>
        <end position="154"/>
    </location>
</feature>
<feature type="region of interest" description="Disordered" evidence="1">
    <location>
        <begin position="169"/>
        <end position="188"/>
    </location>
</feature>
<protein>
    <submittedName>
        <fullName evidence="3">Uncharacterized protein</fullName>
    </submittedName>
</protein>
<feature type="region of interest" description="Disordered" evidence="1">
    <location>
        <begin position="93"/>
        <end position="122"/>
    </location>
</feature>
<reference evidence="4" key="1">
    <citation type="journal article" date="2019" name="Int. J. Syst. Evol. Microbiol.">
        <title>The Global Catalogue of Microorganisms (GCM) 10K type strain sequencing project: providing services to taxonomists for standard genome sequencing and annotation.</title>
        <authorList>
            <consortium name="The Broad Institute Genomics Platform"/>
            <consortium name="The Broad Institute Genome Sequencing Center for Infectious Disease"/>
            <person name="Wu L."/>
            <person name="Ma J."/>
        </authorList>
    </citation>
    <scope>NUCLEOTIDE SEQUENCE [LARGE SCALE GENOMIC DNA]</scope>
    <source>
        <strain evidence="4">JCM 16013</strain>
    </source>
</reference>
<keyword evidence="2" id="KW-0472">Membrane</keyword>
<accession>A0ABP5EJX3</accession>
<comment type="caution">
    <text evidence="3">The sequence shown here is derived from an EMBL/GenBank/DDBJ whole genome shotgun (WGS) entry which is preliminary data.</text>
</comment>
<dbReference type="Proteomes" id="UP001499854">
    <property type="component" value="Unassembled WGS sequence"/>
</dbReference>
<organism evidence="3 4">
    <name type="scientific">Catenulispora subtropica</name>
    <dbReference type="NCBI Taxonomy" id="450798"/>
    <lineage>
        <taxon>Bacteria</taxon>
        <taxon>Bacillati</taxon>
        <taxon>Actinomycetota</taxon>
        <taxon>Actinomycetes</taxon>
        <taxon>Catenulisporales</taxon>
        <taxon>Catenulisporaceae</taxon>
        <taxon>Catenulispora</taxon>
    </lineage>
</organism>
<keyword evidence="4" id="KW-1185">Reference proteome</keyword>
<keyword evidence="2" id="KW-0812">Transmembrane</keyword>
<feature type="compositionally biased region" description="Low complexity" evidence="1">
    <location>
        <begin position="1"/>
        <end position="31"/>
    </location>
</feature>
<evidence type="ECO:0000256" key="2">
    <source>
        <dbReference type="SAM" id="Phobius"/>
    </source>
</evidence>
<sequence>MSGEMAEGAENEAAPVAEVADAAVDVVTAEPDTAEAESEPGQPELVEAEAAVEPEKTEPGQAEPGTELAEGVPVETGSTEALPAEVALVEAAPAEAAPAEAPPVEPGPAGPGQVEPAMAEPAASGTRRRALLLTGWLASALAVGAAVGFGILAATGTSKVDGEQTAAWARPTPAPVATPSPSVTSGVRSDGSHYGSMLAFLLPMPDGYKPGPDEGELGNDSAVRPDQADPTVSLLFGSLPASDLSGVQGAVAAGHMTGGAVRTYANEAGTLDLAFTVLQLDPALSAKSTGDFVQIVKQSKSFRTGPAVPGHPDALCVLPATRPGDPLDSMTCLATVGDAFAIARAEGVVPLDAKGVTDMFGRQLDLLKNGLGT</sequence>
<name>A0ABP5EJX3_9ACTN</name>
<proteinExistence type="predicted"/>